<protein>
    <submittedName>
        <fullName evidence="1">Uncharacterized protein</fullName>
    </submittedName>
</protein>
<reference evidence="1" key="1">
    <citation type="submission" date="2022-08" db="UniProtKB">
        <authorList>
            <consortium name="EnsemblMetazoa"/>
        </authorList>
    </citation>
    <scope>IDENTIFICATION</scope>
    <source>
        <strain evidence="1">EBRO</strain>
    </source>
</reference>
<evidence type="ECO:0000313" key="1">
    <source>
        <dbReference type="EnsemblMetazoa" id="AATE012858-PA.1"/>
    </source>
</evidence>
<proteinExistence type="predicted"/>
<dbReference type="AlphaFoldDB" id="A0A182J7J8"/>
<dbReference type="EnsemblMetazoa" id="AATE012858-RA">
    <property type="protein sequence ID" value="AATE012858-PA.1"/>
    <property type="gene ID" value="AATE012858"/>
</dbReference>
<organism evidence="1">
    <name type="scientific">Anopheles atroparvus</name>
    <name type="common">European mosquito</name>
    <dbReference type="NCBI Taxonomy" id="41427"/>
    <lineage>
        <taxon>Eukaryota</taxon>
        <taxon>Metazoa</taxon>
        <taxon>Ecdysozoa</taxon>
        <taxon>Arthropoda</taxon>
        <taxon>Hexapoda</taxon>
        <taxon>Insecta</taxon>
        <taxon>Pterygota</taxon>
        <taxon>Neoptera</taxon>
        <taxon>Endopterygota</taxon>
        <taxon>Diptera</taxon>
        <taxon>Nematocera</taxon>
        <taxon>Culicoidea</taxon>
        <taxon>Culicidae</taxon>
        <taxon>Anophelinae</taxon>
        <taxon>Anopheles</taxon>
    </lineage>
</organism>
<name>A0A182J7J8_ANOAO</name>
<accession>A0A182J7J8</accession>
<sequence length="136" mass="15084">MARQFSEAPPWISSRLSGCGLPMPPPSDQSFWLRTVVGASFCSSAVQNQPFTLTVRVKMGPMFGNFHESNGPTFHSRAIAIGLTRPSTILALIHSFSGLVSTDTLSMQRWRQKFRASSQSFSTPRCVGSRQEKKYL</sequence>
<dbReference type="VEuPathDB" id="VectorBase:AATE012858"/>